<keyword evidence="5 12" id="KW-0032">Aminotransferase</keyword>
<dbReference type="SUPFAM" id="SSF46785">
    <property type="entry name" value="Winged helix' DNA-binding domain"/>
    <property type="match status" value="1"/>
</dbReference>
<dbReference type="Proteomes" id="UP000034407">
    <property type="component" value="Unassembled WGS sequence"/>
</dbReference>
<evidence type="ECO:0000259" key="11">
    <source>
        <dbReference type="PROSITE" id="PS50949"/>
    </source>
</evidence>
<dbReference type="SMART" id="SM00345">
    <property type="entry name" value="HTH_GNTR"/>
    <property type="match status" value="1"/>
</dbReference>
<dbReference type="InterPro" id="IPR051446">
    <property type="entry name" value="HTH_trans_reg/aminotransferase"/>
</dbReference>
<keyword evidence="8" id="KW-0805">Transcription regulation</keyword>
<comment type="similarity">
    <text evidence="2">In the C-terminal section; belongs to the class-I pyridoxal-phosphate-dependent aminotransferase family.</text>
</comment>
<comment type="similarity">
    <text evidence="3">Belongs to the class-I pyridoxal-phosphate-dependent aminotransferase family.</text>
</comment>
<gene>
    <name evidence="12" type="ORF">VN21_00050</name>
</gene>
<reference evidence="12 13" key="1">
    <citation type="submission" date="2015-04" db="EMBL/GenBank/DDBJ databases">
        <title>Microcin producing Clostridium sp. JC272T.</title>
        <authorList>
            <person name="Jyothsna T."/>
            <person name="Sasikala C."/>
            <person name="Ramana C."/>
        </authorList>
    </citation>
    <scope>NUCLEOTIDE SEQUENCE [LARGE SCALE GENOMIC DNA]</scope>
    <source>
        <strain evidence="12 13">JC272</strain>
    </source>
</reference>
<dbReference type="PATRIC" id="fig|1629550.3.peg.285"/>
<dbReference type="InterPro" id="IPR015421">
    <property type="entry name" value="PyrdxlP-dep_Trfase_major"/>
</dbReference>
<dbReference type="Pfam" id="PF00155">
    <property type="entry name" value="Aminotran_1_2"/>
    <property type="match status" value="1"/>
</dbReference>
<dbReference type="PANTHER" id="PTHR46577">
    <property type="entry name" value="HTH-TYPE TRANSCRIPTIONAL REGULATORY PROTEIN GABR"/>
    <property type="match status" value="1"/>
</dbReference>
<dbReference type="Gene3D" id="1.10.10.10">
    <property type="entry name" value="Winged helix-like DNA-binding domain superfamily/Winged helix DNA-binding domain"/>
    <property type="match status" value="1"/>
</dbReference>
<dbReference type="CDD" id="cd00609">
    <property type="entry name" value="AAT_like"/>
    <property type="match status" value="1"/>
</dbReference>
<keyword evidence="13" id="KW-1185">Reference proteome</keyword>
<dbReference type="InterPro" id="IPR000524">
    <property type="entry name" value="Tscrpt_reg_HTH_GntR"/>
</dbReference>
<dbReference type="GO" id="GO:0030170">
    <property type="term" value="F:pyridoxal phosphate binding"/>
    <property type="evidence" value="ECO:0007669"/>
    <property type="project" value="InterPro"/>
</dbReference>
<dbReference type="AlphaFoldDB" id="A0A0M3DNN8"/>
<evidence type="ECO:0000256" key="6">
    <source>
        <dbReference type="ARBA" id="ARBA00022679"/>
    </source>
</evidence>
<dbReference type="GO" id="GO:0003677">
    <property type="term" value="F:DNA binding"/>
    <property type="evidence" value="ECO:0007669"/>
    <property type="project" value="UniProtKB-KW"/>
</dbReference>
<feature type="domain" description="HTH gntR-type" evidence="11">
    <location>
        <begin position="12"/>
        <end position="80"/>
    </location>
</feature>
<keyword evidence="10" id="KW-0804">Transcription</keyword>
<dbReference type="FunFam" id="3.40.640.10:FF:000053">
    <property type="entry name" value="Aminotransferase, class I"/>
    <property type="match status" value="1"/>
</dbReference>
<protein>
    <submittedName>
        <fullName evidence="12">Aminotransferase</fullName>
    </submittedName>
</protein>
<evidence type="ECO:0000256" key="3">
    <source>
        <dbReference type="ARBA" id="ARBA00007441"/>
    </source>
</evidence>
<dbReference type="Gene3D" id="3.40.640.10">
    <property type="entry name" value="Type I PLP-dependent aspartate aminotransferase-like (Major domain)"/>
    <property type="match status" value="1"/>
</dbReference>
<evidence type="ECO:0000256" key="1">
    <source>
        <dbReference type="ARBA" id="ARBA00001933"/>
    </source>
</evidence>
<evidence type="ECO:0000256" key="7">
    <source>
        <dbReference type="ARBA" id="ARBA00022898"/>
    </source>
</evidence>
<evidence type="ECO:0000256" key="8">
    <source>
        <dbReference type="ARBA" id="ARBA00023015"/>
    </source>
</evidence>
<dbReference type="GO" id="GO:0008483">
    <property type="term" value="F:transaminase activity"/>
    <property type="evidence" value="ECO:0007669"/>
    <property type="project" value="UniProtKB-KW"/>
</dbReference>
<evidence type="ECO:0000313" key="12">
    <source>
        <dbReference type="EMBL" id="KKY03022.1"/>
    </source>
</evidence>
<evidence type="ECO:0000256" key="9">
    <source>
        <dbReference type="ARBA" id="ARBA00023125"/>
    </source>
</evidence>
<dbReference type="PROSITE" id="PS50949">
    <property type="entry name" value="HTH_GNTR"/>
    <property type="match status" value="1"/>
</dbReference>
<dbReference type="InterPro" id="IPR015422">
    <property type="entry name" value="PyrdxlP-dep_Trfase_small"/>
</dbReference>
<accession>A0A0M3DNN8</accession>
<keyword evidence="7" id="KW-0663">Pyridoxal phosphate</keyword>
<comment type="subunit">
    <text evidence="4">Homodimer.</text>
</comment>
<dbReference type="SUPFAM" id="SSF53383">
    <property type="entry name" value="PLP-dependent transferases"/>
    <property type="match status" value="1"/>
</dbReference>
<dbReference type="RefSeq" id="WP_046821467.1">
    <property type="nucleotide sequence ID" value="NZ_LBBT01000002.1"/>
</dbReference>
<dbReference type="PANTHER" id="PTHR46577:SF1">
    <property type="entry name" value="HTH-TYPE TRANSCRIPTIONAL REGULATORY PROTEIN GABR"/>
    <property type="match status" value="1"/>
</dbReference>
<dbReference type="InterPro" id="IPR036390">
    <property type="entry name" value="WH_DNA-bd_sf"/>
</dbReference>
<keyword evidence="9" id="KW-0238">DNA-binding</keyword>
<comment type="caution">
    <text evidence="12">The sequence shown here is derived from an EMBL/GenBank/DDBJ whole genome shotgun (WGS) entry which is preliminary data.</text>
</comment>
<evidence type="ECO:0000256" key="4">
    <source>
        <dbReference type="ARBA" id="ARBA00011738"/>
    </source>
</evidence>
<name>A0A0M3DNN8_9FIRM</name>
<proteinExistence type="inferred from homology"/>
<dbReference type="InterPro" id="IPR004839">
    <property type="entry name" value="Aminotransferase_I/II_large"/>
</dbReference>
<dbReference type="EMBL" id="LBBT01000002">
    <property type="protein sequence ID" value="KKY03022.1"/>
    <property type="molecule type" value="Genomic_DNA"/>
</dbReference>
<organism evidence="12 13">
    <name type="scientific">Paraclostridium benzoelyticum</name>
    <dbReference type="NCBI Taxonomy" id="1629550"/>
    <lineage>
        <taxon>Bacteria</taxon>
        <taxon>Bacillati</taxon>
        <taxon>Bacillota</taxon>
        <taxon>Clostridia</taxon>
        <taxon>Peptostreptococcales</taxon>
        <taxon>Peptostreptococcaceae</taxon>
        <taxon>Paraclostridium</taxon>
    </lineage>
</organism>
<sequence>MDKYKLVIEDNGPKYLQIYNHIKTMIINNEIEVNKKLPPIRSIAKLLNVNNTTIVKAYELLEKEGYVYKIIGSGTFVSDTRVKANSDENTSMEGIIRFDNGNPSIDMFPVEEFKKSINIALEKEGNSMFEYDDGLGFIKLRSKLVEYLKTLNINTNKDNIQIISGAQQGIDIVCKGLINYSDLVFVEEPTYRGALEVFKNRGSKIISIPMLEDGIDIGILKLKLEKIRPKILYTMPNYQNPTGISYSEYKKKKLIELAEKYDFYILEDDFMSDLKFESTEHFPLRSYDDKGRVIYIKSFSKLLMPGIRIGLVEMPNEILNKILWAKYSSDISTSGIIQRSMYYYMENFNWNNYIKNVEDAYYKKFRLALELIQNKLANKLKIKVPTGGINFFLELPRGYSSKAFSKYLRKKGVAILSGGHFFDTSIDDRFFRINIAQTSLDEIQKGIDIISDNIDEFLKCYKNIEEFKENKLFF</sequence>
<keyword evidence="6 12" id="KW-0808">Transferase</keyword>
<evidence type="ECO:0000313" key="13">
    <source>
        <dbReference type="Proteomes" id="UP000034407"/>
    </source>
</evidence>
<evidence type="ECO:0000256" key="10">
    <source>
        <dbReference type="ARBA" id="ARBA00023163"/>
    </source>
</evidence>
<evidence type="ECO:0000256" key="2">
    <source>
        <dbReference type="ARBA" id="ARBA00005384"/>
    </source>
</evidence>
<dbReference type="OrthoDB" id="9802328at2"/>
<comment type="cofactor">
    <cofactor evidence="1">
        <name>pyridoxal 5'-phosphate</name>
        <dbReference type="ChEBI" id="CHEBI:597326"/>
    </cofactor>
</comment>
<dbReference type="Pfam" id="PF00392">
    <property type="entry name" value="GntR"/>
    <property type="match status" value="1"/>
</dbReference>
<dbReference type="InterPro" id="IPR036388">
    <property type="entry name" value="WH-like_DNA-bd_sf"/>
</dbReference>
<dbReference type="GO" id="GO:0003700">
    <property type="term" value="F:DNA-binding transcription factor activity"/>
    <property type="evidence" value="ECO:0007669"/>
    <property type="project" value="InterPro"/>
</dbReference>
<dbReference type="CDD" id="cd07377">
    <property type="entry name" value="WHTH_GntR"/>
    <property type="match status" value="1"/>
</dbReference>
<dbReference type="InterPro" id="IPR015424">
    <property type="entry name" value="PyrdxlP-dep_Trfase"/>
</dbReference>
<dbReference type="Gene3D" id="3.90.1150.10">
    <property type="entry name" value="Aspartate Aminotransferase, domain 1"/>
    <property type="match status" value="1"/>
</dbReference>
<evidence type="ECO:0000256" key="5">
    <source>
        <dbReference type="ARBA" id="ARBA00022576"/>
    </source>
</evidence>